<evidence type="ECO:0000259" key="2">
    <source>
        <dbReference type="PROSITE" id="PS50125"/>
    </source>
</evidence>
<dbReference type="CDD" id="cd07302">
    <property type="entry name" value="CHD"/>
    <property type="match status" value="1"/>
</dbReference>
<dbReference type="GO" id="GO:0009190">
    <property type="term" value="P:cyclic nucleotide biosynthetic process"/>
    <property type="evidence" value="ECO:0007669"/>
    <property type="project" value="InterPro"/>
</dbReference>
<dbReference type="InterPro" id="IPR001054">
    <property type="entry name" value="A/G_cyclase"/>
</dbReference>
<dbReference type="AlphaFoldDB" id="A0A1X2DB55"/>
<comment type="caution">
    <text evidence="3">The sequence shown here is derived from an EMBL/GenBank/DDBJ whole genome shotgun (WGS) entry which is preliminary data.</text>
</comment>
<keyword evidence="4" id="KW-1185">Reference proteome</keyword>
<dbReference type="InterPro" id="IPR029058">
    <property type="entry name" value="AB_hydrolase_fold"/>
</dbReference>
<dbReference type="InterPro" id="IPR050471">
    <property type="entry name" value="AB_hydrolase"/>
</dbReference>
<dbReference type="Pfam" id="PF00211">
    <property type="entry name" value="Guanylate_cyc"/>
    <property type="match status" value="1"/>
</dbReference>
<gene>
    <name evidence="3" type="ORF">AWC22_12160</name>
</gene>
<name>A0A1X2DB55_9MYCO</name>
<protein>
    <submittedName>
        <fullName evidence="3">Cyclase</fullName>
    </submittedName>
</protein>
<dbReference type="PROSITE" id="PS50125">
    <property type="entry name" value="GUANYLATE_CYCLASE_2"/>
    <property type="match status" value="1"/>
</dbReference>
<dbReference type="SUPFAM" id="SSF55073">
    <property type="entry name" value="Nucleotide cyclase"/>
    <property type="match status" value="1"/>
</dbReference>
<organism evidence="3 4">
    <name type="scientific">Mycobacterium riyadhense</name>
    <dbReference type="NCBI Taxonomy" id="486698"/>
    <lineage>
        <taxon>Bacteria</taxon>
        <taxon>Bacillati</taxon>
        <taxon>Actinomycetota</taxon>
        <taxon>Actinomycetes</taxon>
        <taxon>Mycobacteriales</taxon>
        <taxon>Mycobacteriaceae</taxon>
        <taxon>Mycobacterium</taxon>
    </lineage>
</organism>
<evidence type="ECO:0000313" key="3">
    <source>
        <dbReference type="EMBL" id="ORW85437.1"/>
    </source>
</evidence>
<dbReference type="InterPro" id="IPR029787">
    <property type="entry name" value="Nucleotide_cyclase"/>
</dbReference>
<evidence type="ECO:0000313" key="4">
    <source>
        <dbReference type="Proteomes" id="UP000193087"/>
    </source>
</evidence>
<dbReference type="GO" id="GO:0004016">
    <property type="term" value="F:adenylate cyclase activity"/>
    <property type="evidence" value="ECO:0007669"/>
    <property type="project" value="UniProtKB-ARBA"/>
</dbReference>
<dbReference type="SUPFAM" id="SSF53474">
    <property type="entry name" value="alpha/beta-Hydrolases"/>
    <property type="match status" value="1"/>
</dbReference>
<dbReference type="GO" id="GO:0035556">
    <property type="term" value="P:intracellular signal transduction"/>
    <property type="evidence" value="ECO:0007669"/>
    <property type="project" value="InterPro"/>
</dbReference>
<dbReference type="Gene3D" id="3.40.50.1820">
    <property type="entry name" value="alpha/beta hydrolase"/>
    <property type="match status" value="1"/>
</dbReference>
<dbReference type="OrthoDB" id="27092at2"/>
<dbReference type="SMART" id="SM00044">
    <property type="entry name" value="CYCc"/>
    <property type="match status" value="1"/>
</dbReference>
<dbReference type="RefSeq" id="WP_085249257.1">
    <property type="nucleotide sequence ID" value="NZ_CAJMWJ010000001.1"/>
</dbReference>
<dbReference type="InterPro" id="IPR000073">
    <property type="entry name" value="AB_hydrolase_1"/>
</dbReference>
<feature type="region of interest" description="Disordered" evidence="1">
    <location>
        <begin position="464"/>
        <end position="486"/>
    </location>
</feature>
<dbReference type="STRING" id="486698.AWC22_12160"/>
<dbReference type="EMBL" id="LQPQ01000030">
    <property type="protein sequence ID" value="ORW85437.1"/>
    <property type="molecule type" value="Genomic_DNA"/>
</dbReference>
<dbReference type="PANTHER" id="PTHR43433:SF8">
    <property type="entry name" value="BIFUNCTIONAL LIPASE_ADENYLATE CYCLASE LIPJ"/>
    <property type="match status" value="1"/>
</dbReference>
<evidence type="ECO:0000256" key="1">
    <source>
        <dbReference type="SAM" id="MobiDB-lite"/>
    </source>
</evidence>
<dbReference type="PANTHER" id="PTHR43433">
    <property type="entry name" value="HYDROLASE, ALPHA/BETA FOLD FAMILY PROTEIN"/>
    <property type="match status" value="1"/>
</dbReference>
<dbReference type="Pfam" id="PF00561">
    <property type="entry name" value="Abhydrolase_1"/>
    <property type="match status" value="1"/>
</dbReference>
<reference evidence="3 4" key="1">
    <citation type="submission" date="2016-01" db="EMBL/GenBank/DDBJ databases">
        <title>The new phylogeny of the genus Mycobacterium.</title>
        <authorList>
            <person name="Tarcisio F."/>
            <person name="Conor M."/>
            <person name="Antonella G."/>
            <person name="Elisabetta G."/>
            <person name="Giulia F.S."/>
            <person name="Sara T."/>
            <person name="Anna F."/>
            <person name="Clotilde B."/>
            <person name="Roberto B."/>
            <person name="Veronica D.S."/>
            <person name="Fabio R."/>
            <person name="Monica P."/>
            <person name="Olivier J."/>
            <person name="Enrico T."/>
            <person name="Nicola S."/>
        </authorList>
    </citation>
    <scope>NUCLEOTIDE SEQUENCE [LARGE SCALE GENOMIC DNA]</scope>
    <source>
        <strain evidence="3 4">DSM 45176</strain>
    </source>
</reference>
<feature type="domain" description="Guanylate cyclase" evidence="2">
    <location>
        <begin position="306"/>
        <end position="413"/>
    </location>
</feature>
<dbReference type="Proteomes" id="UP000193087">
    <property type="component" value="Unassembled WGS sequence"/>
</dbReference>
<dbReference type="GeneID" id="93493670"/>
<proteinExistence type="predicted"/>
<dbReference type="Gene3D" id="3.30.70.1230">
    <property type="entry name" value="Nucleotide cyclase"/>
    <property type="match status" value="1"/>
</dbReference>
<accession>A0A1X2DB55</accession>
<sequence>MPDTSYAPCGDLSLAYQVFGEGPVELVFAGSFVSHVELFWTMPEFRAFMEKLSTFCRVVLFDKAGVGLSDPVPQVRTLDDRAAEIEAVMDAVGFEKAALLGVSEGGPASIVFAATRPERTRALILTGTSSYVPGFHGWDDLDSDPAELRARVVPELGEEYAPSTEQIAYAQEFGRAIRFAWGSGAALKCMLPSVQSVRQLGMLERMSASPGMARATLEAAFRIDVRPILPTITAPTLVVHAAHDPGVPVQSGRYLAAHIRGARMLEIDGTDHAPWFTEPDRIVAEIEELLTGSHSAPAQSHRALRTVLFTDIVASTERAAATGDERWRAVLQRLGEMTTELAERSGGTVVKSTGDGHLMTFDGPTQAIRCAGALCAEAETLGIQIRAGVHTGECELLGDDIGGIAVHIAARILGQAGAGEIVVSRTVRDLVVGSGTGFADRGTVELRGVPGTWQLLAVDRHDAQSPEARLASTPTPGPRTAMRRSDRAVAVMAKRTPWILRGFARLAPATGRQSR</sequence>